<name>A0AAV2CI11_9ROSI</name>
<accession>A0AAV2CI11</accession>
<protein>
    <submittedName>
        <fullName evidence="1">Uncharacterized protein</fullName>
    </submittedName>
</protein>
<keyword evidence="2" id="KW-1185">Reference proteome</keyword>
<dbReference type="PANTHER" id="PTHR34970">
    <property type="entry name" value="ABC TRANSPORTER A FAMILY PROTEIN"/>
    <property type="match status" value="1"/>
</dbReference>
<dbReference type="PANTHER" id="PTHR34970:SF5">
    <property type="entry name" value="PROTEIN, PUTATIVE-RELATED"/>
    <property type="match status" value="1"/>
</dbReference>
<proteinExistence type="predicted"/>
<sequence length="68" mass="7565">MLRTRLVWFTVGFSLSGAAIAQFIGRDLWAERVALSSHVKQKMETLEARVSNLESITPQNSTASQAKE</sequence>
<evidence type="ECO:0000313" key="2">
    <source>
        <dbReference type="Proteomes" id="UP001497516"/>
    </source>
</evidence>
<dbReference type="EMBL" id="OZ034813">
    <property type="protein sequence ID" value="CAL1356173.1"/>
    <property type="molecule type" value="Genomic_DNA"/>
</dbReference>
<dbReference type="Proteomes" id="UP001497516">
    <property type="component" value="Chromosome 1"/>
</dbReference>
<evidence type="ECO:0000313" key="1">
    <source>
        <dbReference type="EMBL" id="CAL1356173.1"/>
    </source>
</evidence>
<dbReference type="AlphaFoldDB" id="A0AAV2CI11"/>
<organism evidence="1 2">
    <name type="scientific">Linum trigynum</name>
    <dbReference type="NCBI Taxonomy" id="586398"/>
    <lineage>
        <taxon>Eukaryota</taxon>
        <taxon>Viridiplantae</taxon>
        <taxon>Streptophyta</taxon>
        <taxon>Embryophyta</taxon>
        <taxon>Tracheophyta</taxon>
        <taxon>Spermatophyta</taxon>
        <taxon>Magnoliopsida</taxon>
        <taxon>eudicotyledons</taxon>
        <taxon>Gunneridae</taxon>
        <taxon>Pentapetalae</taxon>
        <taxon>rosids</taxon>
        <taxon>fabids</taxon>
        <taxon>Malpighiales</taxon>
        <taxon>Linaceae</taxon>
        <taxon>Linum</taxon>
    </lineage>
</organism>
<gene>
    <name evidence="1" type="ORF">LTRI10_LOCUS3889</name>
</gene>
<reference evidence="1 2" key="1">
    <citation type="submission" date="2024-04" db="EMBL/GenBank/DDBJ databases">
        <authorList>
            <person name="Fracassetti M."/>
        </authorList>
    </citation>
    <scope>NUCLEOTIDE SEQUENCE [LARGE SCALE GENOMIC DNA]</scope>
</reference>